<feature type="region of interest" description="Disordered" evidence="12">
    <location>
        <begin position="1679"/>
        <end position="1700"/>
    </location>
</feature>
<gene>
    <name evidence="16" type="ORF">AB0E89_37035</name>
</gene>
<dbReference type="InterPro" id="IPR049900">
    <property type="entry name" value="PKS_mFAS_DH"/>
</dbReference>
<feature type="domain" description="Ketosynthase family 3 (KS3)" evidence="14">
    <location>
        <begin position="2514"/>
        <end position="2948"/>
    </location>
</feature>
<dbReference type="PROSITE" id="PS00606">
    <property type="entry name" value="KS3_1"/>
    <property type="match status" value="1"/>
</dbReference>
<feature type="compositionally biased region" description="Low complexity" evidence="12">
    <location>
        <begin position="851"/>
        <end position="863"/>
    </location>
</feature>
<dbReference type="PROSITE" id="PS52004">
    <property type="entry name" value="KS3_2"/>
    <property type="match status" value="3"/>
</dbReference>
<dbReference type="Gene3D" id="3.40.47.10">
    <property type="match status" value="3"/>
</dbReference>
<evidence type="ECO:0000256" key="5">
    <source>
        <dbReference type="ARBA" id="ARBA00022553"/>
    </source>
</evidence>
<dbReference type="CDD" id="cd08953">
    <property type="entry name" value="KR_2_SDR_x"/>
    <property type="match status" value="3"/>
</dbReference>
<dbReference type="InterPro" id="IPR001227">
    <property type="entry name" value="Ac_transferase_dom_sf"/>
</dbReference>
<protein>
    <submittedName>
        <fullName evidence="16">SDR family NAD(P)-dependent oxidoreductase</fullName>
    </submittedName>
</protein>
<dbReference type="InterPro" id="IPR014030">
    <property type="entry name" value="Ketoacyl_synth_N"/>
</dbReference>
<dbReference type="InterPro" id="IPR057326">
    <property type="entry name" value="KR_dom"/>
</dbReference>
<feature type="domain" description="PKS/mFAS DH" evidence="15">
    <location>
        <begin position="3124"/>
        <end position="3413"/>
    </location>
</feature>
<dbReference type="InterPro" id="IPR018201">
    <property type="entry name" value="Ketoacyl_synth_AS"/>
</dbReference>
<organism evidence="16 17">
    <name type="scientific">Streptomyces sp. 900129855</name>
    <dbReference type="NCBI Taxonomy" id="3155129"/>
    <lineage>
        <taxon>Bacteria</taxon>
        <taxon>Bacillati</taxon>
        <taxon>Actinomycetota</taxon>
        <taxon>Actinomycetes</taxon>
        <taxon>Kitasatosporales</taxon>
        <taxon>Streptomycetaceae</taxon>
        <taxon>Streptomyces</taxon>
    </lineage>
</organism>
<feature type="active site" description="Proton acceptor; for dehydratase activity" evidence="11">
    <location>
        <position position="4719"/>
    </location>
</feature>
<dbReference type="Gene3D" id="3.40.50.720">
    <property type="entry name" value="NAD(P)-binding Rossmann-like Domain"/>
    <property type="match status" value="3"/>
</dbReference>
<evidence type="ECO:0000313" key="17">
    <source>
        <dbReference type="Proteomes" id="UP001550739"/>
    </source>
</evidence>
<feature type="active site" description="Proton acceptor; for dehydratase activity" evidence="11">
    <location>
        <position position="3153"/>
    </location>
</feature>
<name>A0ABV2ZU34_9ACTN</name>
<feature type="region of interest" description="Disordered" evidence="12">
    <location>
        <begin position="3051"/>
        <end position="3089"/>
    </location>
</feature>
<feature type="active site" description="Proton donor; for dehydratase activity" evidence="11">
    <location>
        <position position="4875"/>
    </location>
</feature>
<dbReference type="SUPFAM" id="SSF55048">
    <property type="entry name" value="Probable ACP-binding domain of malonyl-CoA ACP transacylase"/>
    <property type="match status" value="1"/>
</dbReference>
<feature type="region of interest" description="Disordered" evidence="12">
    <location>
        <begin position="5969"/>
        <end position="5988"/>
    </location>
</feature>
<feature type="domain" description="Ketosynthase family 3 (KS3)" evidence="14">
    <location>
        <begin position="866"/>
        <end position="1293"/>
    </location>
</feature>
<feature type="region of interest" description="C-terminal hotdog fold" evidence="11">
    <location>
        <begin position="3265"/>
        <end position="3413"/>
    </location>
</feature>
<feature type="domain" description="PKS/mFAS DH" evidence="15">
    <location>
        <begin position="4690"/>
        <end position="4951"/>
    </location>
</feature>
<dbReference type="InterPro" id="IPR016039">
    <property type="entry name" value="Thiolase-like"/>
</dbReference>
<feature type="compositionally biased region" description="Acidic residues" evidence="12">
    <location>
        <begin position="725"/>
        <end position="738"/>
    </location>
</feature>
<keyword evidence="9" id="KW-0511">Multifunctional enzyme</keyword>
<dbReference type="InterPro" id="IPR016036">
    <property type="entry name" value="Malonyl_transacylase_ACP-bd"/>
</dbReference>
<dbReference type="InterPro" id="IPR013968">
    <property type="entry name" value="PKS_KR"/>
</dbReference>
<dbReference type="RefSeq" id="WP_361707965.1">
    <property type="nucleotide sequence ID" value="NZ_JBEZVE010000025.1"/>
</dbReference>
<dbReference type="Pfam" id="PF00698">
    <property type="entry name" value="Acyl_transf_1"/>
    <property type="match status" value="1"/>
</dbReference>
<feature type="active site" description="Proton acceptor; for dehydratase activity" evidence="11">
    <location>
        <position position="1607"/>
    </location>
</feature>
<dbReference type="Pfam" id="PF00109">
    <property type="entry name" value="ketoacyl-synt"/>
    <property type="match status" value="3"/>
</dbReference>
<dbReference type="InterPro" id="IPR016035">
    <property type="entry name" value="Acyl_Trfase/lysoPLipase"/>
</dbReference>
<dbReference type="InterPro" id="IPR054514">
    <property type="entry name" value="RhiE-like_linker"/>
</dbReference>
<evidence type="ECO:0000256" key="4">
    <source>
        <dbReference type="ARBA" id="ARBA00022490"/>
    </source>
</evidence>
<feature type="region of interest" description="Disordered" evidence="12">
    <location>
        <begin position="5816"/>
        <end position="5844"/>
    </location>
</feature>
<dbReference type="CDD" id="cd02440">
    <property type="entry name" value="AdoMet_MTases"/>
    <property type="match status" value="1"/>
</dbReference>
<dbReference type="InterPro" id="IPR009081">
    <property type="entry name" value="PP-bd_ACP"/>
</dbReference>
<keyword evidence="5" id="KW-0597">Phosphoprotein</keyword>
<dbReference type="InterPro" id="IPR020806">
    <property type="entry name" value="PKS_PP-bd"/>
</dbReference>
<dbReference type="InterPro" id="IPR014043">
    <property type="entry name" value="Acyl_transferase_dom"/>
</dbReference>
<feature type="compositionally biased region" description="Basic and acidic residues" evidence="12">
    <location>
        <begin position="823"/>
        <end position="840"/>
    </location>
</feature>
<feature type="region of interest" description="Disordered" evidence="12">
    <location>
        <begin position="5427"/>
        <end position="5451"/>
    </location>
</feature>
<evidence type="ECO:0000256" key="1">
    <source>
        <dbReference type="ARBA" id="ARBA00004496"/>
    </source>
</evidence>
<evidence type="ECO:0000256" key="12">
    <source>
        <dbReference type="SAM" id="MobiDB-lite"/>
    </source>
</evidence>
<keyword evidence="7" id="KW-0677">Repeat</keyword>
<accession>A0ABV2ZU34</accession>
<evidence type="ECO:0000259" key="13">
    <source>
        <dbReference type="PROSITE" id="PS50075"/>
    </source>
</evidence>
<evidence type="ECO:0000256" key="3">
    <source>
        <dbReference type="ARBA" id="ARBA00022450"/>
    </source>
</evidence>
<evidence type="ECO:0000256" key="6">
    <source>
        <dbReference type="ARBA" id="ARBA00022679"/>
    </source>
</evidence>
<dbReference type="SUPFAM" id="SSF51735">
    <property type="entry name" value="NAD(P)-binding Rossmann-fold domains"/>
    <property type="match status" value="6"/>
</dbReference>
<dbReference type="Gene3D" id="3.40.50.150">
    <property type="entry name" value="Vaccinia Virus protein VP39"/>
    <property type="match status" value="1"/>
</dbReference>
<feature type="domain" description="Carrier" evidence="13">
    <location>
        <begin position="757"/>
        <end position="835"/>
    </location>
</feature>
<evidence type="ECO:0000313" key="16">
    <source>
        <dbReference type="EMBL" id="MEU3786084.1"/>
    </source>
</evidence>
<feature type="region of interest" description="C-terminal hotdog fold" evidence="11">
    <location>
        <begin position="4814"/>
        <end position="4951"/>
    </location>
</feature>
<dbReference type="PROSITE" id="PS52019">
    <property type="entry name" value="PKS_MFAS_DH"/>
    <property type="match status" value="3"/>
</dbReference>
<dbReference type="SUPFAM" id="SSF53901">
    <property type="entry name" value="Thiolase-like"/>
    <property type="match status" value="3"/>
</dbReference>
<evidence type="ECO:0000259" key="15">
    <source>
        <dbReference type="PROSITE" id="PS52019"/>
    </source>
</evidence>
<dbReference type="Gene3D" id="3.10.129.110">
    <property type="entry name" value="Polyketide synthase dehydratase"/>
    <property type="match status" value="3"/>
</dbReference>
<dbReference type="InterPro" id="IPR049552">
    <property type="entry name" value="PKS_DH_N"/>
</dbReference>
<dbReference type="SUPFAM" id="SSF47336">
    <property type="entry name" value="ACP-like"/>
    <property type="match status" value="4"/>
</dbReference>
<dbReference type="SMART" id="SM00826">
    <property type="entry name" value="PKS_DH"/>
    <property type="match status" value="3"/>
</dbReference>
<dbReference type="Pfam" id="PF21089">
    <property type="entry name" value="PKS_DH_N"/>
    <property type="match status" value="3"/>
</dbReference>
<dbReference type="InterPro" id="IPR050091">
    <property type="entry name" value="PKS_NRPS_Biosynth_Enz"/>
</dbReference>
<comment type="pathway">
    <text evidence="2">Antibiotic biosynthesis.</text>
</comment>
<evidence type="ECO:0000256" key="7">
    <source>
        <dbReference type="ARBA" id="ARBA00022737"/>
    </source>
</evidence>
<dbReference type="PANTHER" id="PTHR43775:SF37">
    <property type="entry name" value="SI:DKEY-61P9.11"/>
    <property type="match status" value="1"/>
</dbReference>
<feature type="region of interest" description="N-terminal hotdog fold" evidence="11">
    <location>
        <begin position="1574"/>
        <end position="1700"/>
    </location>
</feature>
<dbReference type="InterPro" id="IPR049551">
    <property type="entry name" value="PKS_DH_C"/>
</dbReference>
<feature type="compositionally biased region" description="Basic and acidic residues" evidence="12">
    <location>
        <begin position="4012"/>
        <end position="4021"/>
    </location>
</feature>
<feature type="region of interest" description="N-terminal hotdog fold" evidence="11">
    <location>
        <begin position="4690"/>
        <end position="4800"/>
    </location>
</feature>
<dbReference type="InterPro" id="IPR029063">
    <property type="entry name" value="SAM-dependent_MTases_sf"/>
</dbReference>
<dbReference type="Gene3D" id="1.10.1240.100">
    <property type="match status" value="3"/>
</dbReference>
<dbReference type="InterPro" id="IPR042104">
    <property type="entry name" value="PKS_dehydratase_sf"/>
</dbReference>
<feature type="region of interest" description="N-terminal hotdog fold" evidence="11">
    <location>
        <begin position="3124"/>
        <end position="3250"/>
    </location>
</feature>
<dbReference type="InterPro" id="IPR013217">
    <property type="entry name" value="Methyltransf_12"/>
</dbReference>
<dbReference type="InterPro" id="IPR049490">
    <property type="entry name" value="C883_1060-like_KR_N"/>
</dbReference>
<dbReference type="InterPro" id="IPR020841">
    <property type="entry name" value="PKS_Beta-ketoAc_synthase_dom"/>
</dbReference>
<dbReference type="InterPro" id="IPR036736">
    <property type="entry name" value="ACP-like_sf"/>
</dbReference>
<feature type="compositionally biased region" description="Low complexity" evidence="12">
    <location>
        <begin position="739"/>
        <end position="752"/>
    </location>
</feature>
<dbReference type="EMBL" id="JBEZVE010000025">
    <property type="protein sequence ID" value="MEU3786084.1"/>
    <property type="molecule type" value="Genomic_DNA"/>
</dbReference>
<feature type="region of interest" description="Disordered" evidence="12">
    <location>
        <begin position="4012"/>
        <end position="4063"/>
    </location>
</feature>
<feature type="region of interest" description="Disordered" evidence="12">
    <location>
        <begin position="4673"/>
        <end position="4709"/>
    </location>
</feature>
<dbReference type="Pfam" id="PF00550">
    <property type="entry name" value="PP-binding"/>
    <property type="match status" value="4"/>
</dbReference>
<dbReference type="PANTHER" id="PTHR43775">
    <property type="entry name" value="FATTY ACID SYNTHASE"/>
    <property type="match status" value="1"/>
</dbReference>
<dbReference type="Proteomes" id="UP001550739">
    <property type="component" value="Unassembled WGS sequence"/>
</dbReference>
<feature type="domain" description="Carrier" evidence="13">
    <location>
        <begin position="2388"/>
        <end position="2461"/>
    </location>
</feature>
<feature type="compositionally biased region" description="Basic and acidic residues" evidence="12">
    <location>
        <begin position="5436"/>
        <end position="5451"/>
    </location>
</feature>
<keyword evidence="6" id="KW-0808">Transferase</keyword>
<feature type="compositionally biased region" description="Pro residues" evidence="12">
    <location>
        <begin position="4029"/>
        <end position="4039"/>
    </location>
</feature>
<dbReference type="Pfam" id="PF02801">
    <property type="entry name" value="Ketoacyl-synt_C"/>
    <property type="match status" value="3"/>
</dbReference>
<evidence type="ECO:0000256" key="9">
    <source>
        <dbReference type="ARBA" id="ARBA00023268"/>
    </source>
</evidence>
<dbReference type="Pfam" id="PF22336">
    <property type="entry name" value="RhiE-like_linker"/>
    <property type="match status" value="2"/>
</dbReference>
<dbReference type="SUPFAM" id="SSF52151">
    <property type="entry name" value="FabD/lysophospholipase-like"/>
    <property type="match status" value="1"/>
</dbReference>
<feature type="active site" description="Proton donor; for dehydratase activity" evidence="11">
    <location>
        <position position="3325"/>
    </location>
</feature>
<evidence type="ECO:0000256" key="11">
    <source>
        <dbReference type="PROSITE-ProRule" id="PRU01363"/>
    </source>
</evidence>
<evidence type="ECO:0000256" key="2">
    <source>
        <dbReference type="ARBA" id="ARBA00004792"/>
    </source>
</evidence>
<sequence>MSTTVAAAGGREYLLVVSAGSAVALDRATAETAARLRRLQTESFPDAAYTLAVARKARPYRVAVVSRDAQQAAQALEQLSAGAGCDGAPSTGQPLVFVLPADIPDAERLAAEAARVHPGFARHHAACRRAGALDHGHAGAVFAFAYATVRLWMRWGLSPRTVYATGMGRLAAEAAAESLTLGRAVALLDSPHGVPDSGEGRRRRARFTVEPLESEMDFPDDPLVLRPDTGTPLEALRKAWLAGAEVDWTAVYEGERRRRVRLPALNRAPGAVESGQQADATETTATAVADEPEWPWSLSAPTAAALAQQATELADLVERAPAWFSQGPSGLPDAVRTAAQPGHPHRAVVLGRRPQDFLRGLTAVASGRPDAGVVRGTTSVTDGRVVFVYPGHGSQWQGMAADLFDSSPAFREEAERCAEAFAPHLDWSLTDVLRDRPGAASLDRVDVAQPALFTVMASLTALWRSWGVHPDAVIGHSIGDMVAGYVSGALSLQDAALVSARASRIQQTIAGMGAMASVELPAEAVRERLAAYGGRVELAAVNGPDWVLVSGDRDEVLRFVEDVQSDGASARVAGVPLAAHSAHVDRITDRMMHELACVAAGPTTIPLRSSVTGALLRGTELGAAHWCRSLRDRVEFESAVRAQVEDGYRVFVEVSPHPVLVMGVNGVLEAAGVDAEAVAVGSLRRGQRSRRTLLAMLSELYVRGAAVEGAEPFGRSRRAGTADTVDSDGDAAPEDEVEAAAPRRAAAADGSSAATERELLELVGAHVAALLGADAPETVDPDWAARSLGALGFTSALAVELRDRLARDTGLRLPRTLVFDHPEPRGLSRHLADEQRRRAGEAPVPERAAETSGTGTNTDAGTGTDRDAFAVIGMAAHLPGAGDLDEYWNLLTGGREAIARLSDEELAAANVHASLIHDPRYVKAYGALSGGELFDAPFFGMTPAEAELTDPQHRLFLQTCHAALEHAGYDAARPPGAVGVFGGAAPNTYFHNNVLGATDRTSTSQSFSVTFANDKDYLATRVAYKLNLTGASYTVQTACSTSLVAVHLACQALRGGELDLVLAGGVALRAPQAQGHLYEQGTILSADGHIRAFDADASGTVFGNGAGVVVLKRLSDAVRDGDTVHAVVLGTATNNDGAQKVSYAAPSGHGQAEVIARAQAAAGVGARAISYVEAHGTGTRLGDPVEVDALTRAFRRTTDATGYCAIGTVKPNIGHLDAAAGVAGLIKVALMLRHRTIVPSINYERPNPAIEFGESPFRVATRLRSWTVEEGPLRAGISSFGVGGTNAHAVLEQAPEREPSGPSRPEQLLLLSAATPFALDHVTARLAAHLRLDPDVPLADVAHTLAVGRTAHRHRRALLCRDTDDAVRLLEDTSGHGEHTRRAGLTPPAVVLALPGIDTTDPDALATTAVRWAEERAFAEAYEACTAAGALRLGAPGRAFALQYALAGLWQDWGLLPETYYAEGVGELVAGCLTGRHSLGQALAALERGTRSEPGPRVLPYGDLGTAHAGVVLTADGRTSPQAALREAWLAGAEVDWTAFYRGERRHRVPLPTYPFEGRRYWLEPVASAAPSAPEVQPEPAPVPVPVPVPARQEIVLSGDETYLADHVVHGVHVLPAAVHLELARAAGESATGARTGSLRNVGFNRKLSFRGDPRTVRITLEPRDTAVLRFTVTADGGSAAEPGEPAYATGEFVPDGTPPSPERVDLDEAGERCPTRLAPDACYALLRRRGLLHGPSLRALRGLAHRAGEEAVAEIEVPASAETSLAAGGFAGPGTLLLHPALLDGALQAAVCLLAASDEADGSGYLPMGIGELRLLADPGRRCAVRVTRSERGARRDQVAHLDLELVKEDGTVAVRVTDLVLRRVPAASPPPPQPEPATAFLRAHWTPALLPVDADDIGTGPVLLLAEADACREALGRELRDRGDRDTPVVLALPGTGFRRVDRHTYEVDAARPSSLADLLTALDADGIAPGRILHAWSLTADASDAFGAGRLDTGIGSLFHLTKALLARRPVRPVRLLYLHPLDAGGEAVPAYAAVAAFARTARLENPALAYRAAGVAADALATQLPLLVREFGAGTGREPEIRYVAGIRLARRDRAVATPAGAGPAESPLRERGVYLITGGTGGLGLLLAEHLAARVRARLVLVSRSAPDGSARERIEALTASGATVRHLRADVGREEDVRGIVSAVTAEHGTLHGVIHAAGVLRDSFLVGKTAQELETVLAPKVHGTVHLDRLTAGHPLDFFVTFSSAVASSGNVGQADYAYANAFLDHAMTVRERLVADGRRSGRSLSIGWPLWQAGGMRPDDTSAALLEKTLGSAALPTPVGLAAFETALTLRGGAVRVAHTDSGTAPTTPAPAPAPAPEAVEAHVVTEPATPSTAEPDLRAVARDLLRALLAAQTKLDPAGIDADTPLDSYGIDSLLIVKLNSALEESFGELSKTLFFEYTTLDELADHFVAEHADRLRELAPAAQPAPAPVTEAAPAPVTEADAAPAQPQVSLLRDGRLAHDTCPEDAVAIIGLSGRYPQAADLDAFWQNLVEGRDCVTEVPAERWEHGRYFQEGEPAPGRAYTKWGAFLDGVDRFDPLFFGIAPREAELMDPQERLFLQTAWHAVEDAGYRPADLAGRSVAVFVGAMYAEYQLYGAERVLRGEGPVPASLHASIANRVSYVLNLTGPSMAVDTMCSSSLTALHLACRSLGDGESELALAGGVNLSLHPHKYVYLSQGRFASSDGRCRSFGDGGTGYVPGEGVGAVLLKPLRRALADGDHIHGVIVGHAVNHGGRTNGYTVPNPNAQQRVVEQALRQAGVSPRDLGCVEAHGTGTSLGDPIEITGLRKAFEAVERDAAHRKGDGPDTQYCPIGSLKSNIGHLEAAAGIAGLTKVLLQMRHGRLVPSLHSEHPNPNIDFARSPFRVQRAGADWPAPADAPRRAALSSFGAGGSNAHVVVSEAPATTPAADRAAVAQRTARPLLYVLSARDEERLRVHAGRLARFLHTAHVDLGDVAHTLLWGREPMAERLAVVTDEGAALAAALTAFAEGAAVPAGLWHGRAGARQGTFAPDTDPLTQAGRWVAGADPEGSPVAPPAGARTPRRVPLPGYPFAEERYWLGDALTARPATAPGAAFLHPLLHANESTLTETRFRTTLRRDDALLADHEVAGRRLLAGTALLEMTRAAVERAAGRAPGRLRDVVWGRPVEVVAATLDVYVALRAEGGADTTDSGAAVAFEVYSRTDDGGRVTHVRGTAVTTAPAPAGPPRDIEGTRRRCGVTRSAAETYDDYRRAGFDYGPSFQVTREVRIGTDEVLVEAQLSEQELSQGDFVLPPTLLDGLLRSVHWMNRHTAPSADDLVVPFSLGEIDILRPLPPVCLAHAVPAAGGGARATAVQRFDVVITDENGTEAVRIRDFAGRVLGTTPATSASPAGEPLFYEFGWEPRALPPTATGPDGRVADTLLALTPDPEQVRQLARTGGWSRVVQVSFGDRYGTDGADAYVLDPAAPDHFRRLLADVTGHGARPAPDVVHLWDLAAPGPTDEYALPDAAFTTGLFPLLYLLHAARDGGHDTLRVLYAHTGRPEQETLIGLARAAEGGRPRLWFRAVRHDAPAPSAGELARTVAAEFVAGPARRTAELRRDADGRRLERVARRAASVPATGAGAVPLRERGVYLITGGGGGIGLVFARHLAERYRARLVLMNRRPLADAARAEVDRLTALGADVLTVRGDVADADDVRRALAETRQRFGRLDGVFHAAGTFDPTPVHDADRTRFETVLAAKTHGTVHLDVLTRDEPLDLFVLFSSVSGALGDFGAGSYAAANRFLDAYAGTRAQWVREGRRHGRTLSLAWPLWAVGGVDSALDPGEVERYRAATGMRPLTADEGIELFEQAWTHEAPLLLPAVADAAAADRALGIDDTGARESAVPEPDPRPAGEPAPVVGALRSRVVEHVRSRLAGVLRLAPARLDGRTELDSYGLDSVMVMEANTLLGRDFPGLPGTLFFEYRTVEEVADFLIREHSGTVARRFGEHEPREAEGPVVTGPGQPPAPVPAASPAPRRASVTARVTPSPAGHGLRPTADEPIAIIGMSGRYPKARDLDEFWENLRAGRDCVTEVPTDRWDSDALFDPDPRAAGRSYSRWGGFLDDVDAFDSLFFRLSPAQAKVMDPQERLFLETAWSALEDAGYPLDALPRPRFGAEGRDVGVFVGVMWGDYAVLAAEESFRGNPVTVLANRSSIANHVSYFGDFRGPSLVVDTACSSSLVALHLACESIRRGECGLAIAGGVNVAVHPDKYVHLSRMTMLAKDGRCRSFGDGGSGYVPGEGVGAVLLKRLSQAEADGDRIHAVIRSTVVNHGGRTSGLTVPNPRAQQALIEEALHRAGVDARTIGCVEAHGTGTALGDPIEHTGLERAFRTHTEDQGFCALGSVKSVIGHLEGAAGIAGLTKAVLQLRHGQLVPSLHARDLNPVIDFTASPFRVQRELADWRAPADGPRRAAVSSFGAGGANAHVVVEEYVAAGAEDRPADPDAGRPELLTLSARTEDRLRAQAARLAAFLRRERDAHRPLALADVAHTLLAGREAMAERLAVTVYGLDEAVDVLEAFARDEAGDRVVRGGAGADAAVSDLLTGIAEGRDLAYALAASGDLDRLGRLWVSGMSLDAAVLQRGRGRTAHRITLPTYPFERRRHWLTPRRDEPAGSAGETGERVRPAVGPARSPGEPGVRRRTLDPADPVLRDHLVRGRSILPGVAHLDLVFSELPRPPRALRDVRWRTPVVVDGTAAELVLSTRQDGEAVRYEIHGGGDVLHSEGLLAEPDSSDGASVSVEAVRERCRAARTGDELYADLAGRGLGYGPYFRIVERLWTGDGEALARLSLPSAHRAPGGRHALHPGMADAALHTIAGLLGPDDGVLMPFSADEVHLLRQVPADGWAHVTALGGHRYDVALLDDTGQVCVRFRDVACRPVPVERGEETDAAHDSFAYRPRWVPAPLPAPLPGRTPTGGRTVLLSAPESARDLALTLGRVHQDLGDEVRHLWRSADDTATPVATGQPVPDLVYFLAGTEEITEHGTAPAAEARAEVVALHRLVRGLPPRGAESRLKVVTVGALPLCEDEPSRPWAAGLWGYCSVLDKEYPALRTAYVDLRGDEAADLAAQVVAEPFAARVRAVSLRGGVRRTLHLEPVDLPAPAESGIRFRDQGVYLILGGLGAIGLDTAHHLARTRRARLVLLGRTAPNARQAARIAEIERVGGEVMHLVCDATDPVALREAVVRAKERFGVLHGVIHSAMVLGATPVRDLDEHALDTALAGKTDTTWNLARAVRDEPLDFLLLYSSGVSFAGNNGQAGYAAGCAFADSLARHLSRTARHPVRILNWGYWHAGGDPEREEILRRLVAAGIRPIGAREGMDTLERFLASGLPQILATRATEPILRALGADPAVRVRSLPTSPLPVTAAVEPPRIDESGRRTDGEQLEDSRALDRLGRVLLLAAWQRAGVLCHAGERRTVAELRGALGVVDRHERLYGVLLELLVSAGFVRRDGDGIVALPVVEEEEARLALADPGAVRGRLPSGRPWTAAVADLLLRCTRELPDVLAGRTDATEVLFPGGSLDAVGAVYRGNAVIDGIGAHLAAVVGRYAAERLAADPGARIRVLEVGAGTGGTTRDVLAALAPYAGRVEYTYTDVSAGFVRHGSQLFADSHPFTDFRVLDIETGPETQGFAPGAFDIVLGTNVFHATRRIHRTVEHVKSLLRPNGLFLASEGTRADHAMTLVFGLTDGWWAFEDPEHRIPGTPLLSAAAWRDVMTDCGFRHAVTHGLPQEGPAVQSLVAAVSDGLVVHRDTAPANGRADTAAPAPPGRRTPSDTAAPASDRYAAAEELVRGVFARVLEMAPDQLDPDATFETYGIDSLVVLQLNTALEEHVGRVPTTLLFEQITIGRLARWLLAERPDAVGDTKPEPGVRVPMPPQEPVAADLEHMIDALSDGQVEELLRALKPTDRGAAPHHAAANGTAVTE</sequence>
<feature type="compositionally biased region" description="Low complexity" evidence="12">
    <location>
        <begin position="4040"/>
        <end position="4052"/>
    </location>
</feature>
<proteinExistence type="predicted"/>
<keyword evidence="3" id="KW-0596">Phosphopantetheine</keyword>
<comment type="subcellular location">
    <subcellularLocation>
        <location evidence="1">Cytoplasm</location>
    </subcellularLocation>
</comment>
<dbReference type="PROSITE" id="PS50075">
    <property type="entry name" value="CARRIER"/>
    <property type="match status" value="4"/>
</dbReference>
<keyword evidence="4" id="KW-0963">Cytoplasm</keyword>
<dbReference type="InterPro" id="IPR014031">
    <property type="entry name" value="Ketoacyl_synth_C"/>
</dbReference>
<dbReference type="Pfam" id="PF21394">
    <property type="entry name" value="Beta-ketacyl_N"/>
    <property type="match status" value="2"/>
</dbReference>
<feature type="domain" description="Carrier" evidence="13">
    <location>
        <begin position="3928"/>
        <end position="4004"/>
    </location>
</feature>
<evidence type="ECO:0000256" key="8">
    <source>
        <dbReference type="ARBA" id="ARBA00023194"/>
    </source>
</evidence>
<dbReference type="SMART" id="SM00825">
    <property type="entry name" value="PKS_KS"/>
    <property type="match status" value="3"/>
</dbReference>
<feature type="region of interest" description="C-terminal hotdog fold" evidence="11">
    <location>
        <begin position="1715"/>
        <end position="1872"/>
    </location>
</feature>
<dbReference type="Pfam" id="PF22621">
    <property type="entry name" value="CurL-like_PKS_C"/>
    <property type="match status" value="2"/>
</dbReference>
<feature type="domain" description="Ketosynthase family 3 (KS3)" evidence="14">
    <location>
        <begin position="4065"/>
        <end position="4496"/>
    </location>
</feature>
<keyword evidence="10" id="KW-0012">Acyltransferase</keyword>
<dbReference type="InterPro" id="IPR020807">
    <property type="entry name" value="PKS_DH"/>
</dbReference>
<dbReference type="InterPro" id="IPR036291">
    <property type="entry name" value="NAD(P)-bd_dom_sf"/>
</dbReference>
<feature type="region of interest" description="Disordered" evidence="12">
    <location>
        <begin position="823"/>
        <end position="863"/>
    </location>
</feature>
<dbReference type="SMART" id="SM00827">
    <property type="entry name" value="PKS_AT"/>
    <property type="match status" value="1"/>
</dbReference>
<dbReference type="SMART" id="SM00822">
    <property type="entry name" value="PKS_KR"/>
    <property type="match status" value="3"/>
</dbReference>
<dbReference type="SMART" id="SM00823">
    <property type="entry name" value="PKS_PP"/>
    <property type="match status" value="4"/>
</dbReference>
<evidence type="ECO:0000259" key="14">
    <source>
        <dbReference type="PROSITE" id="PS52004"/>
    </source>
</evidence>
<dbReference type="Gene3D" id="3.40.366.10">
    <property type="entry name" value="Malonyl-Coenzyme A Acyl Carrier Protein, domain 2"/>
    <property type="match status" value="1"/>
</dbReference>
<feature type="region of interest" description="Disordered" evidence="12">
    <location>
        <begin position="714"/>
        <end position="752"/>
    </location>
</feature>
<keyword evidence="17" id="KW-1185">Reference proteome</keyword>
<dbReference type="Pfam" id="PF08242">
    <property type="entry name" value="Methyltransf_12"/>
    <property type="match status" value="1"/>
</dbReference>
<dbReference type="Pfam" id="PF14765">
    <property type="entry name" value="PS-DH"/>
    <property type="match status" value="3"/>
</dbReference>
<reference evidence="16 17" key="1">
    <citation type="submission" date="2024-06" db="EMBL/GenBank/DDBJ databases">
        <title>The Natural Products Discovery Center: Release of the First 8490 Sequenced Strains for Exploring Actinobacteria Biosynthetic Diversity.</title>
        <authorList>
            <person name="Kalkreuter E."/>
            <person name="Kautsar S.A."/>
            <person name="Yang D."/>
            <person name="Bader C.D."/>
            <person name="Teijaro C.N."/>
            <person name="Fluegel L."/>
            <person name="Davis C.M."/>
            <person name="Simpson J.R."/>
            <person name="Lauterbach L."/>
            <person name="Steele A.D."/>
            <person name="Gui C."/>
            <person name="Meng S."/>
            <person name="Li G."/>
            <person name="Viehrig K."/>
            <person name="Ye F."/>
            <person name="Su P."/>
            <person name="Kiefer A.F."/>
            <person name="Nichols A."/>
            <person name="Cepeda A.J."/>
            <person name="Yan W."/>
            <person name="Fan B."/>
            <person name="Jiang Y."/>
            <person name="Adhikari A."/>
            <person name="Zheng C.-J."/>
            <person name="Schuster L."/>
            <person name="Cowan T.M."/>
            <person name="Smanski M.J."/>
            <person name="Chevrette M.G."/>
            <person name="De Carvalho L.P.S."/>
            <person name="Shen B."/>
        </authorList>
    </citation>
    <scope>NUCLEOTIDE SEQUENCE [LARGE SCALE GENOMIC DNA]</scope>
    <source>
        <strain evidence="16 17">NPDC033843</strain>
    </source>
</reference>
<feature type="active site" description="Proton donor; for dehydratase activity" evidence="11">
    <location>
        <position position="1785"/>
    </location>
</feature>
<feature type="domain" description="Carrier" evidence="13">
    <location>
        <begin position="5848"/>
        <end position="5921"/>
    </location>
</feature>
<dbReference type="Pfam" id="PF08659">
    <property type="entry name" value="KR"/>
    <property type="match status" value="3"/>
</dbReference>
<comment type="caution">
    <text evidence="16">The sequence shown here is derived from an EMBL/GenBank/DDBJ whole genome shotgun (WGS) entry which is preliminary data.</text>
</comment>
<evidence type="ECO:0000256" key="10">
    <source>
        <dbReference type="ARBA" id="ARBA00023315"/>
    </source>
</evidence>
<feature type="domain" description="PKS/mFAS DH" evidence="15">
    <location>
        <begin position="1574"/>
        <end position="1872"/>
    </location>
</feature>
<dbReference type="Gene3D" id="1.10.1200.10">
    <property type="entry name" value="ACP-like"/>
    <property type="match status" value="4"/>
</dbReference>
<keyword evidence="8" id="KW-0045">Antibiotic biosynthesis</keyword>
<feature type="region of interest" description="Disordered" evidence="12">
    <location>
        <begin position="3245"/>
        <end position="3264"/>
    </location>
</feature>
<dbReference type="Gene3D" id="3.30.70.3290">
    <property type="match status" value="3"/>
</dbReference>
<dbReference type="SUPFAM" id="SSF53335">
    <property type="entry name" value="S-adenosyl-L-methionine-dependent methyltransferases"/>
    <property type="match status" value="1"/>
</dbReference>
<dbReference type="CDD" id="cd00833">
    <property type="entry name" value="PKS"/>
    <property type="match status" value="3"/>
</dbReference>